<sequence>MASFKTDESFLEKISIGVIGTQQVFSVLQRQGHKPIELERGSMNYKIWKKIKIKRIRVPDILCVDNGIRVESRAKTKLEISMSHSSSDPDRGWDFGMKETDYVAIVICEKNGSEPVDWIADNLVQFISIKALREAEKEQKVIFVKPKGAEEGFEARINWPACIATSKGEIIEIDKTIKYRTEEGRIKWVGLTKGGKRLSPLVKIGDKVQPNQILASVVNVSQTIPDTIVNSNFFLANLSSLILSERYAAAKALSYFNEKKVISSLLNKLTDKDEHIYVKLEVAASLCRLGADGYTFIRECLKDTYLQNILEAVIVLAEIKTNTANKILCNVLLDESFDPEIRAGAAWGLGEQQNKSALTSLIASFNSTDENVKIEAARALGKLTSNYSNEILSAFNIATPNEMPGIAWALTKSNSINIYHFLDNLNSLEARQWISYIIGMQGEEKYISEIERLKNKDPEVYFAVTLLWKITTSWINGLKEY</sequence>
<dbReference type="EMBL" id="CACRUT010000014">
    <property type="protein sequence ID" value="VYU12354.1"/>
    <property type="molecule type" value="Genomic_DNA"/>
</dbReference>
<organism evidence="1">
    <name type="scientific">Paraprevotella clara</name>
    <dbReference type="NCBI Taxonomy" id="454154"/>
    <lineage>
        <taxon>Bacteria</taxon>
        <taxon>Pseudomonadati</taxon>
        <taxon>Bacteroidota</taxon>
        <taxon>Bacteroidia</taxon>
        <taxon>Bacteroidales</taxon>
        <taxon>Prevotellaceae</taxon>
        <taxon>Paraprevotella</taxon>
    </lineage>
</organism>
<name>A0A6N3CAE8_9BACT</name>
<dbReference type="PANTHER" id="PTHR12697:SF5">
    <property type="entry name" value="DEOXYHYPUSINE HYDROXYLASE"/>
    <property type="match status" value="1"/>
</dbReference>
<dbReference type="Pfam" id="PF13646">
    <property type="entry name" value="HEAT_2"/>
    <property type="match status" value="1"/>
</dbReference>
<dbReference type="GO" id="GO:0016829">
    <property type="term" value="F:lyase activity"/>
    <property type="evidence" value="ECO:0007669"/>
    <property type="project" value="UniProtKB-KW"/>
</dbReference>
<proteinExistence type="predicted"/>
<dbReference type="InterPro" id="IPR011989">
    <property type="entry name" value="ARM-like"/>
</dbReference>
<keyword evidence="1" id="KW-0456">Lyase</keyword>
<dbReference type="GO" id="GO:0016491">
    <property type="term" value="F:oxidoreductase activity"/>
    <property type="evidence" value="ECO:0007669"/>
    <property type="project" value="TreeGrafter"/>
</dbReference>
<dbReference type="RefSeq" id="WP_303222028.1">
    <property type="nucleotide sequence ID" value="NZ_CACRUT010000014.1"/>
</dbReference>
<gene>
    <name evidence="1" type="ORF">PCLFYP37_01971</name>
</gene>
<protein>
    <submittedName>
        <fullName evidence="1">PBS lyase HEAT-like repeat protein</fullName>
    </submittedName>
</protein>
<dbReference type="SUPFAM" id="SSF48371">
    <property type="entry name" value="ARM repeat"/>
    <property type="match status" value="1"/>
</dbReference>
<evidence type="ECO:0000313" key="1">
    <source>
        <dbReference type="EMBL" id="VYU12354.1"/>
    </source>
</evidence>
<accession>A0A6N3CAE8</accession>
<dbReference type="InterPro" id="IPR016024">
    <property type="entry name" value="ARM-type_fold"/>
</dbReference>
<dbReference type="Gene3D" id="1.25.10.10">
    <property type="entry name" value="Leucine-rich Repeat Variant"/>
    <property type="match status" value="1"/>
</dbReference>
<dbReference type="PANTHER" id="PTHR12697">
    <property type="entry name" value="PBS LYASE HEAT-LIKE PROTEIN"/>
    <property type="match status" value="1"/>
</dbReference>
<reference evidence="1" key="1">
    <citation type="submission" date="2019-11" db="EMBL/GenBank/DDBJ databases">
        <authorList>
            <person name="Feng L."/>
        </authorList>
    </citation>
    <scope>NUCLEOTIDE SEQUENCE</scope>
    <source>
        <strain evidence="1">PclaraLFYP37</strain>
    </source>
</reference>
<dbReference type="AlphaFoldDB" id="A0A6N3CAE8"/>